<evidence type="ECO:0000256" key="1">
    <source>
        <dbReference type="SAM" id="MobiDB-lite"/>
    </source>
</evidence>
<dbReference type="KEGG" id="tasa:A1Q1_08040"/>
<protein>
    <submittedName>
        <fullName evidence="2">Uncharacterized protein</fullName>
    </submittedName>
</protein>
<dbReference type="RefSeq" id="XP_014181701.1">
    <property type="nucleotide sequence ID" value="XM_014326226.1"/>
</dbReference>
<sequence>MGLGISAPISNQGTSGQVQNGTQQAQDGWFPEGTQATQWDEEMNDLLETLESSRPEGVAPVVPGGGAVGVAPVTGEEWAWEATMVEL</sequence>
<dbReference type="Proteomes" id="UP000002748">
    <property type="component" value="Unassembled WGS sequence"/>
</dbReference>
<gene>
    <name evidence="2" type="ORF">A1Q1_08040</name>
</gene>
<comment type="caution">
    <text evidence="2">The sequence shown here is derived from an EMBL/GenBank/DDBJ whole genome shotgun (WGS) entry which is preliminary data.</text>
</comment>
<name>J6F684_TRIAS</name>
<organism evidence="2 3">
    <name type="scientific">Trichosporon asahii var. asahii (strain ATCC 90039 / CBS 2479 / JCM 2466 / KCTC 7840 / NBRC 103889/ NCYC 2677 / UAMH 7654)</name>
    <name type="common">Yeast</name>
    <dbReference type="NCBI Taxonomy" id="1186058"/>
    <lineage>
        <taxon>Eukaryota</taxon>
        <taxon>Fungi</taxon>
        <taxon>Dikarya</taxon>
        <taxon>Basidiomycota</taxon>
        <taxon>Agaricomycotina</taxon>
        <taxon>Tremellomycetes</taxon>
        <taxon>Trichosporonales</taxon>
        <taxon>Trichosporonaceae</taxon>
        <taxon>Trichosporon</taxon>
    </lineage>
</organism>
<accession>J6F684</accession>
<reference evidence="2 3" key="1">
    <citation type="journal article" date="2012" name="Eukaryot. Cell">
        <title>Draft genome sequence of CBS 2479, the standard type strain of Trichosporon asahii.</title>
        <authorList>
            <person name="Yang R.Y."/>
            <person name="Li H.T."/>
            <person name="Zhu H."/>
            <person name="Zhou G.P."/>
            <person name="Wang M."/>
            <person name="Wang L."/>
        </authorList>
    </citation>
    <scope>NUCLEOTIDE SEQUENCE [LARGE SCALE GENOMIC DNA]</scope>
    <source>
        <strain evidence="3">ATCC 90039 / CBS 2479 / JCM 2466 / KCTC 7840 / NCYC 2677 / UAMH 7654</strain>
    </source>
</reference>
<feature type="region of interest" description="Disordered" evidence="1">
    <location>
        <begin position="1"/>
        <end position="33"/>
    </location>
</feature>
<dbReference type="HOGENOM" id="CLU_2484924_0_0_1"/>
<dbReference type="EMBL" id="ALBS01000087">
    <property type="protein sequence ID" value="EJT50827.1"/>
    <property type="molecule type" value="Genomic_DNA"/>
</dbReference>
<dbReference type="AlphaFoldDB" id="J6F684"/>
<evidence type="ECO:0000313" key="2">
    <source>
        <dbReference type="EMBL" id="EJT50827.1"/>
    </source>
</evidence>
<dbReference type="VEuPathDB" id="FungiDB:A1Q1_08040"/>
<feature type="compositionally biased region" description="Polar residues" evidence="1">
    <location>
        <begin position="8"/>
        <end position="26"/>
    </location>
</feature>
<proteinExistence type="predicted"/>
<dbReference type="GeneID" id="25991552"/>
<evidence type="ECO:0000313" key="3">
    <source>
        <dbReference type="Proteomes" id="UP000002748"/>
    </source>
</evidence>